<dbReference type="AlphaFoldDB" id="A0A7W2A9R6"/>
<organism evidence="1 2">
    <name type="scientific">Paenactinomyces guangxiensis</name>
    <dbReference type="NCBI Taxonomy" id="1490290"/>
    <lineage>
        <taxon>Bacteria</taxon>
        <taxon>Bacillati</taxon>
        <taxon>Bacillota</taxon>
        <taxon>Bacilli</taxon>
        <taxon>Bacillales</taxon>
        <taxon>Thermoactinomycetaceae</taxon>
        <taxon>Paenactinomyces</taxon>
    </lineage>
</organism>
<gene>
    <name evidence="1" type="ORF">H1191_14590</name>
</gene>
<keyword evidence="2" id="KW-1185">Reference proteome</keyword>
<dbReference type="PANTHER" id="PTHR38453:SF1">
    <property type="entry name" value="CYTOPLASMIC PROTEIN"/>
    <property type="match status" value="1"/>
</dbReference>
<proteinExistence type="predicted"/>
<dbReference type="Proteomes" id="UP000535491">
    <property type="component" value="Unassembled WGS sequence"/>
</dbReference>
<accession>A0A7W2A9R6</accession>
<evidence type="ECO:0000313" key="1">
    <source>
        <dbReference type="EMBL" id="MBA4495529.1"/>
    </source>
</evidence>
<dbReference type="Pfam" id="PF04328">
    <property type="entry name" value="Sel_put"/>
    <property type="match status" value="1"/>
</dbReference>
<dbReference type="EMBL" id="JACEIQ010000016">
    <property type="protein sequence ID" value="MBA4495529.1"/>
    <property type="molecule type" value="Genomic_DNA"/>
</dbReference>
<sequence length="71" mass="8495">MNKRNFSCPRWKKPFRAIAHYLNEMAGVPNYERYLEHFQKNHPGEKPLSAKEFHRRANDEKYGGGNIRRCC</sequence>
<dbReference type="InterPro" id="IPR007423">
    <property type="entry name" value="Sel_put"/>
</dbReference>
<reference evidence="1 2" key="1">
    <citation type="submission" date="2020-07" db="EMBL/GenBank/DDBJ databases">
        <authorList>
            <person name="Feng H."/>
        </authorList>
    </citation>
    <scope>NUCLEOTIDE SEQUENCE [LARGE SCALE GENOMIC DNA]</scope>
    <source>
        <strain evidence="2">s-10</strain>
    </source>
</reference>
<evidence type="ECO:0000313" key="2">
    <source>
        <dbReference type="Proteomes" id="UP000535491"/>
    </source>
</evidence>
<protein>
    <submittedName>
        <fullName evidence="1">YbdD/YjiX family protein</fullName>
    </submittedName>
</protein>
<name>A0A7W2A9R6_9BACL</name>
<dbReference type="RefSeq" id="WP_181753071.1">
    <property type="nucleotide sequence ID" value="NZ_JACEIQ010000016.1"/>
</dbReference>
<dbReference type="PANTHER" id="PTHR38453">
    <property type="entry name" value="CYTOPLASMIC PROTEIN-RELATED"/>
    <property type="match status" value="1"/>
</dbReference>
<comment type="caution">
    <text evidence="1">The sequence shown here is derived from an EMBL/GenBank/DDBJ whole genome shotgun (WGS) entry which is preliminary data.</text>
</comment>